<reference evidence="1 2" key="1">
    <citation type="journal article" date="2014" name="PLoS Genet.">
        <title>Phylogenetically driven sequencing of extremely halophilic archaea reveals strategies for static and dynamic osmo-response.</title>
        <authorList>
            <person name="Becker E.A."/>
            <person name="Seitzer P.M."/>
            <person name="Tritt A."/>
            <person name="Larsen D."/>
            <person name="Krusor M."/>
            <person name="Yao A.I."/>
            <person name="Wu D."/>
            <person name="Madern D."/>
            <person name="Eisen J.A."/>
            <person name="Darling A.E."/>
            <person name="Facciotti M.T."/>
        </authorList>
    </citation>
    <scope>NUCLEOTIDE SEQUENCE [LARGE SCALE GENOMIC DNA]</scope>
    <source>
        <strain evidence="1 2">JCM 14624</strain>
    </source>
</reference>
<comment type="caution">
    <text evidence="1">The sequence shown here is derived from an EMBL/GenBank/DDBJ whole genome shotgun (WGS) entry which is preliminary data.</text>
</comment>
<dbReference type="RefSeq" id="WP_007701733.1">
    <property type="nucleotide sequence ID" value="NZ_AOIQ01000016.1"/>
</dbReference>
<organism evidence="1 2">
    <name type="scientific">Halovivax asiaticus JCM 14624</name>
    <dbReference type="NCBI Taxonomy" id="1227490"/>
    <lineage>
        <taxon>Archaea</taxon>
        <taxon>Methanobacteriati</taxon>
        <taxon>Methanobacteriota</taxon>
        <taxon>Stenosarchaea group</taxon>
        <taxon>Halobacteria</taxon>
        <taxon>Halobacteriales</taxon>
        <taxon>Natrialbaceae</taxon>
        <taxon>Halovivax</taxon>
    </lineage>
</organism>
<evidence type="ECO:0000313" key="2">
    <source>
        <dbReference type="Proteomes" id="UP000011560"/>
    </source>
</evidence>
<keyword evidence="2" id="KW-1185">Reference proteome</keyword>
<dbReference type="PROSITE" id="PS51257">
    <property type="entry name" value="PROKAR_LIPOPROTEIN"/>
    <property type="match status" value="1"/>
</dbReference>
<accession>M0BG90</accession>
<protein>
    <submittedName>
        <fullName evidence="1">Uncharacterized protein</fullName>
    </submittedName>
</protein>
<dbReference type="InterPro" id="IPR006311">
    <property type="entry name" value="TAT_signal"/>
</dbReference>
<dbReference type="Proteomes" id="UP000011560">
    <property type="component" value="Unassembled WGS sequence"/>
</dbReference>
<name>M0BG90_9EURY</name>
<sequence>MDDLLSRRRLVQVGATGTALTLAGCQFQGDGGNANADDTDDPSSLDGETTVAIRPQINQQEFLAIQQEVQQEVQEGNLSQSEAQEEMRTRQEKLVSDYLDELTTDLESETDLAIGETSTRSGLVLVGGDASELIAALEVEAVAAIVPESGFESQ</sequence>
<evidence type="ECO:0000313" key="1">
    <source>
        <dbReference type="EMBL" id="ELZ09911.1"/>
    </source>
</evidence>
<dbReference type="PROSITE" id="PS51318">
    <property type="entry name" value="TAT"/>
    <property type="match status" value="1"/>
</dbReference>
<dbReference type="AlphaFoldDB" id="M0BG90"/>
<dbReference type="EMBL" id="AOIQ01000016">
    <property type="protein sequence ID" value="ELZ09911.1"/>
    <property type="molecule type" value="Genomic_DNA"/>
</dbReference>
<gene>
    <name evidence="1" type="ORF">C479_10070</name>
</gene>
<proteinExistence type="predicted"/>